<keyword evidence="2" id="KW-1185">Reference proteome</keyword>
<dbReference type="InterPro" id="IPR043502">
    <property type="entry name" value="DNA/RNA_pol_sf"/>
</dbReference>
<dbReference type="InterPro" id="IPR050951">
    <property type="entry name" value="Retrovirus_Pol_polyprotein"/>
</dbReference>
<protein>
    <submittedName>
        <fullName evidence="1">Uncharacterized protein</fullName>
    </submittedName>
</protein>
<sequence>MVYPSLEATDNCWVTVATVYKGSRLALFSPMEGLDVFELEDGQQGSAVNHLPLDDTGQRTDAQGEVPPHLQDLLERGAANLDCVERSRLAELLTEFAGAFTGPDGKLGQTELTRHTINTGTATPIRQPPRRLTIHKRQEADRQVKQMLQDGVVEPSHSPWSSPVVLVRKKDGSRRYISTKKVTCIPQP</sequence>
<dbReference type="OMA" id="TRHTINT"/>
<dbReference type="AlphaFoldDB" id="A0A914ANA8"/>
<reference evidence="1" key="1">
    <citation type="submission" date="2022-11" db="UniProtKB">
        <authorList>
            <consortium name="EnsemblMetazoa"/>
        </authorList>
    </citation>
    <scope>IDENTIFICATION</scope>
</reference>
<name>A0A914ANA8_PATMI</name>
<accession>A0A914ANA8</accession>
<dbReference type="Gene3D" id="3.10.10.10">
    <property type="entry name" value="HIV Type 1 Reverse Transcriptase, subunit A, domain 1"/>
    <property type="match status" value="1"/>
</dbReference>
<dbReference type="OrthoDB" id="425619at2759"/>
<organism evidence="1 2">
    <name type="scientific">Patiria miniata</name>
    <name type="common">Bat star</name>
    <name type="synonym">Asterina miniata</name>
    <dbReference type="NCBI Taxonomy" id="46514"/>
    <lineage>
        <taxon>Eukaryota</taxon>
        <taxon>Metazoa</taxon>
        <taxon>Echinodermata</taxon>
        <taxon>Eleutherozoa</taxon>
        <taxon>Asterozoa</taxon>
        <taxon>Asteroidea</taxon>
        <taxon>Valvatacea</taxon>
        <taxon>Valvatida</taxon>
        <taxon>Asterinidae</taxon>
        <taxon>Patiria</taxon>
    </lineage>
</organism>
<evidence type="ECO:0000313" key="2">
    <source>
        <dbReference type="Proteomes" id="UP000887568"/>
    </source>
</evidence>
<dbReference type="SUPFAM" id="SSF56672">
    <property type="entry name" value="DNA/RNA polymerases"/>
    <property type="match status" value="1"/>
</dbReference>
<dbReference type="GeneID" id="119735292"/>
<dbReference type="RefSeq" id="XP_038064919.1">
    <property type="nucleotide sequence ID" value="XM_038208991.1"/>
</dbReference>
<evidence type="ECO:0000313" key="1">
    <source>
        <dbReference type="EnsemblMetazoa" id="XP_038064919.1"/>
    </source>
</evidence>
<dbReference type="PANTHER" id="PTHR37984:SF5">
    <property type="entry name" value="PROTEIN NYNRIN-LIKE"/>
    <property type="match status" value="1"/>
</dbReference>
<proteinExistence type="predicted"/>
<dbReference type="PANTHER" id="PTHR37984">
    <property type="entry name" value="PROTEIN CBG26694"/>
    <property type="match status" value="1"/>
</dbReference>
<dbReference type="Proteomes" id="UP000887568">
    <property type="component" value="Unplaced"/>
</dbReference>
<dbReference type="EnsemblMetazoa" id="XM_038208991.1">
    <property type="protein sequence ID" value="XP_038064919.1"/>
    <property type="gene ID" value="LOC119735292"/>
</dbReference>